<sequence length="185" mass="20393">MLGAAPYGQRRRPIGPYQSKSPLDIAWRVTWPYFITTILAIMMILCTLLIGALEIASLSKSTSTALYGNTSSTGAGIWCGFFFSIACILILLINYMPHVRLWATIAFIASIIAVCFAIILIGLDSKAIQVGRTYNSLPVKTQILCAQLAFAIVELLLCFVYIGIYIAVVILAPSRIRRTPRVFVR</sequence>
<gene>
    <name evidence="2" type="ORF">IZO911_LOCUS13112</name>
    <name evidence="3" type="ORF">KXQ929_LOCUS28130</name>
</gene>
<feature type="transmembrane region" description="Helical" evidence="1">
    <location>
        <begin position="74"/>
        <end position="95"/>
    </location>
</feature>
<keyword evidence="1" id="KW-0472">Membrane</keyword>
<evidence type="ECO:0000313" key="3">
    <source>
        <dbReference type="EMBL" id="CAF3994920.1"/>
    </source>
</evidence>
<dbReference type="Proteomes" id="UP000663860">
    <property type="component" value="Unassembled WGS sequence"/>
</dbReference>
<feature type="transmembrane region" description="Helical" evidence="1">
    <location>
        <begin position="31"/>
        <end position="53"/>
    </location>
</feature>
<protein>
    <submittedName>
        <fullName evidence="2">Uncharacterized protein</fullName>
    </submittedName>
</protein>
<evidence type="ECO:0000313" key="2">
    <source>
        <dbReference type="EMBL" id="CAF0917314.1"/>
    </source>
</evidence>
<feature type="transmembrane region" description="Helical" evidence="1">
    <location>
        <begin position="144"/>
        <end position="172"/>
    </location>
</feature>
<dbReference type="EMBL" id="CAJOBB010002742">
    <property type="protein sequence ID" value="CAF3994920.1"/>
    <property type="molecule type" value="Genomic_DNA"/>
</dbReference>
<comment type="caution">
    <text evidence="2">The sequence shown here is derived from an EMBL/GenBank/DDBJ whole genome shotgun (WGS) entry which is preliminary data.</text>
</comment>
<evidence type="ECO:0000256" key="1">
    <source>
        <dbReference type="SAM" id="Phobius"/>
    </source>
</evidence>
<proteinExistence type="predicted"/>
<reference evidence="2" key="1">
    <citation type="submission" date="2021-02" db="EMBL/GenBank/DDBJ databases">
        <authorList>
            <person name="Nowell W R."/>
        </authorList>
    </citation>
    <scope>NUCLEOTIDE SEQUENCE</scope>
</reference>
<name>A0A814APX2_9BILA</name>
<feature type="transmembrane region" description="Helical" evidence="1">
    <location>
        <begin position="101"/>
        <end position="123"/>
    </location>
</feature>
<organism evidence="2 4">
    <name type="scientific">Adineta steineri</name>
    <dbReference type="NCBI Taxonomy" id="433720"/>
    <lineage>
        <taxon>Eukaryota</taxon>
        <taxon>Metazoa</taxon>
        <taxon>Spiralia</taxon>
        <taxon>Gnathifera</taxon>
        <taxon>Rotifera</taxon>
        <taxon>Eurotatoria</taxon>
        <taxon>Bdelloidea</taxon>
        <taxon>Adinetida</taxon>
        <taxon>Adinetidae</taxon>
        <taxon>Adineta</taxon>
    </lineage>
</organism>
<keyword evidence="1" id="KW-0812">Transmembrane</keyword>
<evidence type="ECO:0000313" key="4">
    <source>
        <dbReference type="Proteomes" id="UP000663860"/>
    </source>
</evidence>
<dbReference type="EMBL" id="CAJNOE010000104">
    <property type="protein sequence ID" value="CAF0917314.1"/>
    <property type="molecule type" value="Genomic_DNA"/>
</dbReference>
<keyword evidence="1" id="KW-1133">Transmembrane helix</keyword>
<dbReference type="Proteomes" id="UP000663868">
    <property type="component" value="Unassembled WGS sequence"/>
</dbReference>
<accession>A0A814APX2</accession>
<dbReference type="AlphaFoldDB" id="A0A814APX2"/>